<evidence type="ECO:0000313" key="2">
    <source>
        <dbReference type="EMBL" id="MDR6270452.1"/>
    </source>
</evidence>
<organism evidence="2 3">
    <name type="scientific">Arthrobacter russicus</name>
    <dbReference type="NCBI Taxonomy" id="172040"/>
    <lineage>
        <taxon>Bacteria</taxon>
        <taxon>Bacillati</taxon>
        <taxon>Actinomycetota</taxon>
        <taxon>Actinomycetes</taxon>
        <taxon>Micrococcales</taxon>
        <taxon>Micrococcaceae</taxon>
        <taxon>Arthrobacter</taxon>
    </lineage>
</organism>
<dbReference type="InterPro" id="IPR039498">
    <property type="entry name" value="NTP_transf_5"/>
</dbReference>
<protein>
    <recommendedName>
        <fullName evidence="4">Nucleotidyltransferase family protein</fullName>
    </recommendedName>
</protein>
<dbReference type="EMBL" id="JAVDQF010000001">
    <property type="protein sequence ID" value="MDR6270452.1"/>
    <property type="molecule type" value="Genomic_DNA"/>
</dbReference>
<comment type="caution">
    <text evidence="2">The sequence shown here is derived from an EMBL/GenBank/DDBJ whole genome shotgun (WGS) entry which is preliminary data.</text>
</comment>
<gene>
    <name evidence="2" type="ORF">JOE69_002690</name>
</gene>
<feature type="region of interest" description="Disordered" evidence="1">
    <location>
        <begin position="314"/>
        <end position="333"/>
    </location>
</feature>
<feature type="compositionally biased region" description="Basic and acidic residues" evidence="1">
    <location>
        <begin position="323"/>
        <end position="333"/>
    </location>
</feature>
<sequence>MPPVPLAFDSRGANANRAYLALALGLVSRIAATRAIDAIVVKGAAAELTGLRPPRDFSDVDIMVRPVELEIFRSELERRGWIARPFEDRDNVFPKHSVSMYHPRWPIDIDVHYRFPGFEAEPESVIDEFLQDQLLLESGGMQLSMPSKLGCLVVQALHQLRSPWEPGASDALAELQRRSADLESARIIEFARRTRCLAALRPFLEQRPDFSPADVIFPEPSSEWRVRTLGEDSASIRIFTLIRAPWRQKPKLLWRAAFPSRTALAARDITLRELRRKLPNVYLHRFLRFCSALPESIRAVRRLLAAEPKNPARQTIRSIPATDKTDRSRFSAR</sequence>
<dbReference type="Pfam" id="PF14907">
    <property type="entry name" value="NTP_transf_5"/>
    <property type="match status" value="1"/>
</dbReference>
<keyword evidence="3" id="KW-1185">Reference proteome</keyword>
<evidence type="ECO:0000256" key="1">
    <source>
        <dbReference type="SAM" id="MobiDB-lite"/>
    </source>
</evidence>
<evidence type="ECO:0008006" key="4">
    <source>
        <dbReference type="Google" id="ProtNLM"/>
    </source>
</evidence>
<dbReference type="RefSeq" id="WP_309799554.1">
    <property type="nucleotide sequence ID" value="NZ_BAAAHY010000007.1"/>
</dbReference>
<name>A0ABU1JGE6_9MICC</name>
<dbReference type="Proteomes" id="UP001185069">
    <property type="component" value="Unassembled WGS sequence"/>
</dbReference>
<accession>A0ABU1JGE6</accession>
<evidence type="ECO:0000313" key="3">
    <source>
        <dbReference type="Proteomes" id="UP001185069"/>
    </source>
</evidence>
<reference evidence="2 3" key="1">
    <citation type="submission" date="2023-07" db="EMBL/GenBank/DDBJ databases">
        <title>Sequencing the genomes of 1000 actinobacteria strains.</title>
        <authorList>
            <person name="Klenk H.-P."/>
        </authorList>
    </citation>
    <scope>NUCLEOTIDE SEQUENCE [LARGE SCALE GENOMIC DNA]</scope>
    <source>
        <strain evidence="2 3">DSM 14555</strain>
    </source>
</reference>
<proteinExistence type="predicted"/>